<feature type="transmembrane region" description="Helical" evidence="2">
    <location>
        <begin position="23"/>
        <end position="45"/>
    </location>
</feature>
<dbReference type="eggNOG" id="COG2951">
    <property type="taxonomic scope" value="Bacteria"/>
</dbReference>
<evidence type="ECO:0000313" key="4">
    <source>
        <dbReference type="EMBL" id="EIE99661.1"/>
    </source>
</evidence>
<dbReference type="STRING" id="928724.SacglDRAFT_02776"/>
<dbReference type="AlphaFoldDB" id="I1D3Y7"/>
<dbReference type="InterPro" id="IPR043426">
    <property type="entry name" value="MltB-like"/>
</dbReference>
<accession>I1D3Y7</accession>
<dbReference type="GO" id="GO:0008933">
    <property type="term" value="F:peptidoglycan lytic transglycosylase activity"/>
    <property type="evidence" value="ECO:0007669"/>
    <property type="project" value="TreeGrafter"/>
</dbReference>
<feature type="region of interest" description="Disordered" evidence="1">
    <location>
        <begin position="50"/>
        <end position="92"/>
    </location>
</feature>
<feature type="domain" description="Transglycosylase SLT" evidence="3">
    <location>
        <begin position="197"/>
        <end position="241"/>
    </location>
</feature>
<dbReference type="PANTHER" id="PTHR30163:SF8">
    <property type="entry name" value="LYTIC MUREIN TRANSGLYCOSYLASE"/>
    <property type="match status" value="1"/>
</dbReference>
<evidence type="ECO:0000259" key="3">
    <source>
        <dbReference type="Pfam" id="PF13406"/>
    </source>
</evidence>
<protein>
    <submittedName>
        <fullName evidence="4">Membrane-bound lytic murein transglycosylase B</fullName>
    </submittedName>
</protein>
<reference evidence="5" key="2">
    <citation type="submission" date="2012-01" db="EMBL/GenBank/DDBJ databases">
        <title>Noncontiguous Finished sequence of chromosome of Saccharomonospora glauca K62.</title>
        <authorList>
            <consortium name="US DOE Joint Genome Institute"/>
            <person name="Lucas S."/>
            <person name="Han J."/>
            <person name="Lapidus A."/>
            <person name="Cheng J.-F."/>
            <person name="Goodwin L."/>
            <person name="Pitluck S."/>
            <person name="Peters L."/>
            <person name="Mikhailova N."/>
            <person name="Held B."/>
            <person name="Detter J.C."/>
            <person name="Han C."/>
            <person name="Tapia R."/>
            <person name="Land M."/>
            <person name="Hauser L."/>
            <person name="Kyrpides N."/>
            <person name="Ivanova N."/>
            <person name="Pagani I."/>
            <person name="Brambilla E.-M."/>
            <person name="Klenk H.-P."/>
            <person name="Woyke T."/>
        </authorList>
    </citation>
    <scope>NUCLEOTIDE SEQUENCE [LARGE SCALE GENOMIC DNA]</scope>
    <source>
        <strain evidence="5">K62</strain>
    </source>
</reference>
<organism evidence="4 5">
    <name type="scientific">Saccharomonospora glauca K62</name>
    <dbReference type="NCBI Taxonomy" id="928724"/>
    <lineage>
        <taxon>Bacteria</taxon>
        <taxon>Bacillati</taxon>
        <taxon>Actinomycetota</taxon>
        <taxon>Actinomycetes</taxon>
        <taxon>Pseudonocardiales</taxon>
        <taxon>Pseudonocardiaceae</taxon>
        <taxon>Saccharomonospora</taxon>
    </lineage>
</organism>
<dbReference type="CDD" id="cd13399">
    <property type="entry name" value="Slt35-like"/>
    <property type="match status" value="1"/>
</dbReference>
<evidence type="ECO:0000256" key="2">
    <source>
        <dbReference type="SAM" id="Phobius"/>
    </source>
</evidence>
<dbReference type="Pfam" id="PF13406">
    <property type="entry name" value="SLT_2"/>
    <property type="match status" value="1"/>
</dbReference>
<keyword evidence="2" id="KW-1133">Transmembrane helix</keyword>
<feature type="compositionally biased region" description="Basic and acidic residues" evidence="1">
    <location>
        <begin position="75"/>
        <end position="90"/>
    </location>
</feature>
<gene>
    <name evidence="4" type="ORF">SacglDRAFT_02776</name>
</gene>
<evidence type="ECO:0000256" key="1">
    <source>
        <dbReference type="SAM" id="MobiDB-lite"/>
    </source>
</evidence>
<keyword evidence="5" id="KW-1185">Reference proteome</keyword>
<keyword evidence="2" id="KW-0812">Transmembrane</keyword>
<name>I1D3Y7_9PSEU</name>
<sequence length="291" mass="30135">MAEPDVTPDAPTSPSPAGLRRPVFTRLLVLAAVFAVGVGGVWAVATTMRPPAGPTSTGIPALGIEPADVEPGSEAPDRDSDTGPRREDGGPRITTLDEWAAHLAPAVGVPARALRAYGNAELIVDEELPGCGLTWTTLAGIGRVESDHGRYGGAVLGEDGRPSPPIVGIALDGAPGVKVVADTDGGALDGDPDYDRAVGPMQFIPSTWARVGVDASGDGRADPQQIDDAALSAAFYLCSHGRDLTTGEGWWDGVLSYNHSVEYGRKVFALAEHYADLARPVLAELGGTDER</sequence>
<dbReference type="Proteomes" id="UP000005087">
    <property type="component" value="Chromosome"/>
</dbReference>
<dbReference type="GO" id="GO:0009253">
    <property type="term" value="P:peptidoglycan catabolic process"/>
    <property type="evidence" value="ECO:0007669"/>
    <property type="project" value="TreeGrafter"/>
</dbReference>
<dbReference type="SUPFAM" id="SSF53955">
    <property type="entry name" value="Lysozyme-like"/>
    <property type="match status" value="1"/>
</dbReference>
<dbReference type="HOGENOM" id="CLU_034941_1_0_11"/>
<keyword evidence="2" id="KW-0472">Membrane</keyword>
<reference evidence="4 5" key="1">
    <citation type="submission" date="2011-09" db="EMBL/GenBank/DDBJ databases">
        <authorList>
            <consortium name="US DOE Joint Genome Institute (JGI-PGF)"/>
            <person name="Lucas S."/>
            <person name="Han J."/>
            <person name="Lapidus A."/>
            <person name="Cheng J.-F."/>
            <person name="Goodwin L."/>
            <person name="Pitluck S."/>
            <person name="Peters L."/>
            <person name="Land M.L."/>
            <person name="Hauser L."/>
            <person name="Brambilla E."/>
            <person name="Klenk H.-P."/>
            <person name="Woyke T.J."/>
        </authorList>
    </citation>
    <scope>NUCLEOTIDE SEQUENCE [LARGE SCALE GENOMIC DNA]</scope>
    <source>
        <strain evidence="4 5">K62</strain>
    </source>
</reference>
<dbReference type="InterPro" id="IPR031304">
    <property type="entry name" value="SLT_2"/>
</dbReference>
<dbReference type="EMBL" id="CM001484">
    <property type="protein sequence ID" value="EIE99661.1"/>
    <property type="molecule type" value="Genomic_DNA"/>
</dbReference>
<dbReference type="Gene3D" id="1.10.8.350">
    <property type="entry name" value="Bacterial muramidase"/>
    <property type="match status" value="1"/>
</dbReference>
<proteinExistence type="predicted"/>
<dbReference type="InterPro" id="IPR023346">
    <property type="entry name" value="Lysozyme-like_dom_sf"/>
</dbReference>
<dbReference type="Gene3D" id="1.10.530.10">
    <property type="match status" value="1"/>
</dbReference>
<evidence type="ECO:0000313" key="5">
    <source>
        <dbReference type="Proteomes" id="UP000005087"/>
    </source>
</evidence>
<dbReference type="PANTHER" id="PTHR30163">
    <property type="entry name" value="MEMBRANE-BOUND LYTIC MUREIN TRANSGLYCOSYLASE B"/>
    <property type="match status" value="1"/>
</dbReference>
<dbReference type="RefSeq" id="WP_005465337.1">
    <property type="nucleotide sequence ID" value="NZ_CM001484.1"/>
</dbReference>